<feature type="compositionally biased region" description="Low complexity" evidence="1">
    <location>
        <begin position="61"/>
        <end position="70"/>
    </location>
</feature>
<dbReference type="InParanoid" id="G4TE37"/>
<evidence type="ECO:0000313" key="2">
    <source>
        <dbReference type="EMBL" id="CCA69591.1"/>
    </source>
</evidence>
<evidence type="ECO:0000313" key="3">
    <source>
        <dbReference type="Proteomes" id="UP000007148"/>
    </source>
</evidence>
<organism evidence="2 3">
    <name type="scientific">Serendipita indica (strain DSM 11827)</name>
    <name type="common">Root endophyte fungus</name>
    <name type="synonym">Piriformospora indica</name>
    <dbReference type="NCBI Taxonomy" id="1109443"/>
    <lineage>
        <taxon>Eukaryota</taxon>
        <taxon>Fungi</taxon>
        <taxon>Dikarya</taxon>
        <taxon>Basidiomycota</taxon>
        <taxon>Agaricomycotina</taxon>
        <taxon>Agaricomycetes</taxon>
        <taxon>Sebacinales</taxon>
        <taxon>Serendipitaceae</taxon>
        <taxon>Serendipita</taxon>
    </lineage>
</organism>
<dbReference type="OrthoDB" id="3165590at2759"/>
<proteinExistence type="predicted"/>
<feature type="region of interest" description="Disordered" evidence="1">
    <location>
        <begin position="55"/>
        <end position="91"/>
    </location>
</feature>
<accession>G4TE37</accession>
<feature type="region of interest" description="Disordered" evidence="1">
    <location>
        <begin position="111"/>
        <end position="131"/>
    </location>
</feature>
<keyword evidence="3" id="KW-1185">Reference proteome</keyword>
<gene>
    <name evidence="2" type="ORF">PIIN_03530</name>
</gene>
<dbReference type="AlphaFoldDB" id="G4TE37"/>
<dbReference type="EMBL" id="CAFZ01000058">
    <property type="protein sequence ID" value="CCA69591.1"/>
    <property type="molecule type" value="Genomic_DNA"/>
</dbReference>
<dbReference type="Proteomes" id="UP000007148">
    <property type="component" value="Unassembled WGS sequence"/>
</dbReference>
<evidence type="ECO:0000256" key="1">
    <source>
        <dbReference type="SAM" id="MobiDB-lite"/>
    </source>
</evidence>
<sequence>MTRRPAPTPLKLHPGPTPPRNYPKFTMPAKPQQSFYPSATPCVPYLRQEVKYFRRRGHGRSSSSSSVSSVDLDDASPSPGTVTPPTMAMTARTSGIDVASAVSARIMADMTRGPRTSSETRGALSMQQFRAQQPARMGAVRSIDMMGPWEHSKLRLSEAEIAAMISAPLPVVANPCPISW</sequence>
<feature type="region of interest" description="Disordered" evidence="1">
    <location>
        <begin position="1"/>
        <end position="39"/>
    </location>
</feature>
<comment type="caution">
    <text evidence="2">The sequence shown here is derived from an EMBL/GenBank/DDBJ whole genome shotgun (WGS) entry which is preliminary data.</text>
</comment>
<dbReference type="HOGENOM" id="CLU_1595571_0_0_1"/>
<feature type="compositionally biased region" description="Polar residues" evidence="1">
    <location>
        <begin position="114"/>
        <end position="131"/>
    </location>
</feature>
<reference evidence="2 3" key="1">
    <citation type="journal article" date="2011" name="PLoS Pathog.">
        <title>Endophytic Life Strategies Decoded by Genome and Transcriptome Analyses of the Mutualistic Root Symbiont Piriformospora indica.</title>
        <authorList>
            <person name="Zuccaro A."/>
            <person name="Lahrmann U."/>
            <person name="Guldener U."/>
            <person name="Langen G."/>
            <person name="Pfiffi S."/>
            <person name="Biedenkopf D."/>
            <person name="Wong P."/>
            <person name="Samans B."/>
            <person name="Grimm C."/>
            <person name="Basiewicz M."/>
            <person name="Murat C."/>
            <person name="Martin F."/>
            <person name="Kogel K.H."/>
        </authorList>
    </citation>
    <scope>NUCLEOTIDE SEQUENCE [LARGE SCALE GENOMIC DNA]</scope>
    <source>
        <strain evidence="2 3">DSM 11827</strain>
    </source>
</reference>
<name>G4TE37_SERID</name>
<protein>
    <submittedName>
        <fullName evidence="2">Uncharacterized protein</fullName>
    </submittedName>
</protein>